<keyword evidence="1" id="KW-0472">Membrane</keyword>
<dbReference type="Proteomes" id="UP000580718">
    <property type="component" value="Unassembled WGS sequence"/>
</dbReference>
<dbReference type="InterPro" id="IPR025495">
    <property type="entry name" value="DUF4386"/>
</dbReference>
<reference evidence="3 4" key="1">
    <citation type="submission" date="2018-06" db="EMBL/GenBank/DDBJ databases">
        <title>Draft genome sequence of Modestobacter versicolor CP153-2.</title>
        <authorList>
            <person name="Gundlapally S.R."/>
        </authorList>
    </citation>
    <scope>NUCLEOTIDE SEQUENCE [LARGE SCALE GENOMIC DNA]</scope>
    <source>
        <strain evidence="3 4">CP153-2</strain>
    </source>
</reference>
<keyword evidence="1" id="KW-1133">Transmembrane helix</keyword>
<feature type="transmembrane region" description="Helical" evidence="1">
    <location>
        <begin position="167"/>
        <end position="190"/>
    </location>
</feature>
<sequence length="235" mass="23746">MRSTRTTAVVTGVFFVVAAVAAVIGLALYAPVLDDPGYVLGGGADTRVLLGGFFEAVLVASVIGTGVALYPVLREHGPGLALGYAAGRTLEAAVIAVGIVSLLAVVTLRQDAAAGSGADADALVTAARALVAVHDWTFLVGPGLVIGVNSLLLAVLVYRSRLVPRPIAVLGLVGGPLVFASSTAVLFGAYEQLSALGGLAAVPVAAWEMALAGWLIVKGFRPAEVPQPPRQPAFS</sequence>
<evidence type="ECO:0000313" key="2">
    <source>
        <dbReference type="EMBL" id="MBB3677542.1"/>
    </source>
</evidence>
<dbReference type="RefSeq" id="WP_110552608.1">
    <property type="nucleotide sequence ID" value="NZ_JACIBU010000001.1"/>
</dbReference>
<keyword evidence="4" id="KW-1185">Reference proteome</keyword>
<feature type="transmembrane region" description="Helical" evidence="1">
    <location>
        <begin position="85"/>
        <end position="106"/>
    </location>
</feature>
<dbReference type="EMBL" id="JACIBU010000001">
    <property type="protein sequence ID" value="MBB3677542.1"/>
    <property type="molecule type" value="Genomic_DNA"/>
</dbReference>
<dbReference type="OrthoDB" id="1176146at2"/>
<gene>
    <name evidence="3" type="ORF">DMO24_12620</name>
    <name evidence="2" type="ORF">FHX36_003277</name>
</gene>
<reference evidence="2 5" key="2">
    <citation type="submission" date="2020-08" db="EMBL/GenBank/DDBJ databases">
        <title>Sequencing the genomes of 1000 actinobacteria strains.</title>
        <authorList>
            <person name="Klenk H.-P."/>
        </authorList>
    </citation>
    <scope>NUCLEOTIDE SEQUENCE [LARGE SCALE GENOMIC DNA]</scope>
    <source>
        <strain evidence="2 5">DSM 16678</strain>
    </source>
</reference>
<comment type="caution">
    <text evidence="3">The sequence shown here is derived from an EMBL/GenBank/DDBJ whole genome shotgun (WGS) entry which is preliminary data.</text>
</comment>
<accession>A0A323V833</accession>
<protein>
    <submittedName>
        <fullName evidence="3">DUF4386 domain-containing protein</fullName>
    </submittedName>
</protein>
<evidence type="ECO:0000313" key="4">
    <source>
        <dbReference type="Proteomes" id="UP000247602"/>
    </source>
</evidence>
<evidence type="ECO:0000313" key="5">
    <source>
        <dbReference type="Proteomes" id="UP000580718"/>
    </source>
</evidence>
<evidence type="ECO:0000313" key="3">
    <source>
        <dbReference type="EMBL" id="PZA20987.1"/>
    </source>
</evidence>
<dbReference type="EMBL" id="QKNV01000124">
    <property type="protein sequence ID" value="PZA20987.1"/>
    <property type="molecule type" value="Genomic_DNA"/>
</dbReference>
<organism evidence="3 4">
    <name type="scientific">Modestobacter versicolor</name>
    <dbReference type="NCBI Taxonomy" id="429133"/>
    <lineage>
        <taxon>Bacteria</taxon>
        <taxon>Bacillati</taxon>
        <taxon>Actinomycetota</taxon>
        <taxon>Actinomycetes</taxon>
        <taxon>Geodermatophilales</taxon>
        <taxon>Geodermatophilaceae</taxon>
        <taxon>Modestobacter</taxon>
    </lineage>
</organism>
<name>A0A323V833_9ACTN</name>
<dbReference type="AlphaFoldDB" id="A0A323V833"/>
<proteinExistence type="predicted"/>
<feature type="transmembrane region" description="Helical" evidence="1">
    <location>
        <begin position="136"/>
        <end position="158"/>
    </location>
</feature>
<feature type="transmembrane region" description="Helical" evidence="1">
    <location>
        <begin position="196"/>
        <end position="217"/>
    </location>
</feature>
<feature type="transmembrane region" description="Helical" evidence="1">
    <location>
        <begin position="7"/>
        <end position="29"/>
    </location>
</feature>
<keyword evidence="1" id="KW-0812">Transmembrane</keyword>
<dbReference type="Proteomes" id="UP000247602">
    <property type="component" value="Unassembled WGS sequence"/>
</dbReference>
<feature type="transmembrane region" description="Helical" evidence="1">
    <location>
        <begin position="49"/>
        <end position="73"/>
    </location>
</feature>
<evidence type="ECO:0000256" key="1">
    <source>
        <dbReference type="SAM" id="Phobius"/>
    </source>
</evidence>
<dbReference type="Pfam" id="PF14329">
    <property type="entry name" value="DUF4386"/>
    <property type="match status" value="1"/>
</dbReference>